<dbReference type="GO" id="GO:0035098">
    <property type="term" value="C:ESC/E(Z) complex"/>
    <property type="evidence" value="ECO:0007669"/>
    <property type="project" value="TreeGrafter"/>
</dbReference>
<feature type="region of interest" description="Disordered" evidence="8">
    <location>
        <begin position="641"/>
        <end position="758"/>
    </location>
</feature>
<dbReference type="CDD" id="cd21750">
    <property type="entry name" value="ZnB-Zn_SUZ12"/>
    <property type="match status" value="1"/>
</dbReference>
<keyword evidence="7" id="KW-0804">Transcription</keyword>
<keyword evidence="6" id="KW-0805">Transcription regulation</keyword>
<name>A0A224X807_9HEMI</name>
<dbReference type="PANTHER" id="PTHR22597:SF0">
    <property type="entry name" value="POLYCOMB PROTEIN SUZ12"/>
    <property type="match status" value="1"/>
</dbReference>
<keyword evidence="4" id="KW-0862">Zinc</keyword>
<comment type="similarity">
    <text evidence="1">Belongs to the VEFS (VRN2-EMF2-FIS2-SU(Z)12) family.</text>
</comment>
<dbReference type="Pfam" id="PF09733">
    <property type="entry name" value="VEFS-Box"/>
    <property type="match status" value="1"/>
</dbReference>
<dbReference type="InterPro" id="IPR057540">
    <property type="entry name" value="Znf_SUZ12"/>
</dbReference>
<evidence type="ECO:0000256" key="5">
    <source>
        <dbReference type="ARBA" id="ARBA00022853"/>
    </source>
</evidence>
<keyword evidence="5" id="KW-0156">Chromatin regulator</keyword>
<evidence type="ECO:0000256" key="7">
    <source>
        <dbReference type="ARBA" id="ARBA00023163"/>
    </source>
</evidence>
<reference evidence="11" key="1">
    <citation type="journal article" date="2018" name="PLoS Negl. Trop. Dis.">
        <title>An insight into the salivary gland and fat body transcriptome of Panstrongylus lignarius (Hemiptera: Heteroptera), the main vector of Chagas disease in Peru.</title>
        <authorList>
            <person name="Nevoa J.C."/>
            <person name="Mendes M.T."/>
            <person name="da Silva M.V."/>
            <person name="Soares S.C."/>
            <person name="Oliveira C.J.F."/>
            <person name="Ribeiro J.M.C."/>
        </authorList>
    </citation>
    <scope>NUCLEOTIDE SEQUENCE</scope>
</reference>
<accession>A0A224X807</accession>
<dbReference type="AlphaFoldDB" id="A0A224X807"/>
<dbReference type="GO" id="GO:0006325">
    <property type="term" value="P:chromatin organization"/>
    <property type="evidence" value="ECO:0007669"/>
    <property type="project" value="UniProtKB-KW"/>
</dbReference>
<keyword evidence="2" id="KW-0479">Metal-binding</keyword>
<keyword evidence="3" id="KW-0863">Zinc-finger</keyword>
<evidence type="ECO:0000259" key="9">
    <source>
        <dbReference type="Pfam" id="PF09733"/>
    </source>
</evidence>
<dbReference type="CDD" id="cd21740">
    <property type="entry name" value="C2_II_SUZ12"/>
    <property type="match status" value="1"/>
</dbReference>
<evidence type="ECO:0000256" key="2">
    <source>
        <dbReference type="ARBA" id="ARBA00022723"/>
    </source>
</evidence>
<dbReference type="InterPro" id="IPR019135">
    <property type="entry name" value="Polycomb_protein_VEFS-Box"/>
</dbReference>
<evidence type="ECO:0000256" key="6">
    <source>
        <dbReference type="ARBA" id="ARBA00023015"/>
    </source>
</evidence>
<evidence type="ECO:0000256" key="4">
    <source>
        <dbReference type="ARBA" id="ARBA00022833"/>
    </source>
</evidence>
<dbReference type="PANTHER" id="PTHR22597">
    <property type="entry name" value="POLYCOMB GROUP PROTEIN"/>
    <property type="match status" value="1"/>
</dbReference>
<feature type="domain" description="Polycomb protein SUZ12-like zinc finger" evidence="10">
    <location>
        <begin position="339"/>
        <end position="392"/>
    </location>
</feature>
<dbReference type="Pfam" id="PF23320">
    <property type="entry name" value="Zn_SUZ12"/>
    <property type="match status" value="1"/>
</dbReference>
<dbReference type="GO" id="GO:0008270">
    <property type="term" value="F:zinc ion binding"/>
    <property type="evidence" value="ECO:0007669"/>
    <property type="project" value="UniProtKB-KW"/>
</dbReference>
<dbReference type="CDD" id="cd21551">
    <property type="entry name" value="VEFS-box_SUZ12"/>
    <property type="match status" value="1"/>
</dbReference>
<evidence type="ECO:0000259" key="10">
    <source>
        <dbReference type="Pfam" id="PF23320"/>
    </source>
</evidence>
<protein>
    <submittedName>
        <fullName evidence="11">Putative polycomb protein suz12-b</fullName>
    </submittedName>
</protein>
<evidence type="ECO:0000256" key="3">
    <source>
        <dbReference type="ARBA" id="ARBA00022771"/>
    </source>
</evidence>
<feature type="domain" description="Polycomb protein VEFS-Box" evidence="9">
    <location>
        <begin position="483"/>
        <end position="602"/>
    </location>
</feature>
<dbReference type="GO" id="GO:0016586">
    <property type="term" value="C:RSC-type complex"/>
    <property type="evidence" value="ECO:0007669"/>
    <property type="project" value="TreeGrafter"/>
</dbReference>
<feature type="compositionally biased region" description="Low complexity" evidence="8">
    <location>
        <begin position="693"/>
        <end position="704"/>
    </location>
</feature>
<sequence length="758" mass="85540">MPPKRREKDTETGKNKPDSNGDHEQFLQAFEKPTQIYRYLRTRNMLKPVFLYRTLSYMKHRMSRSNKGRSLFKVDSLLQTTTNKLQQQAPLSGFLTLTFLGFYNKSCASQQEPVKVETLLLKICHKKRKDVSCPVMTVSLGTSYVPYNPSEERPPAKAPTVSIPTESFSLSGHVVKSYHLLLRVAVNSSSLVPDNINTDDTQPALKKRKYSKAMDEDKVITLGTDLVIYDKQNRCLLTDGDYEFYLEELKGSARVGTSLSTWEDMVTDSDLRDNTLSSFEKLNSGPTLKFRLCWSREAVMPMVDRPSPLIPANELTTTEHIQHETRGPQNKHNGNSGAQVVYQFIYNSDSKQQTEASSDMHCPWCSLNCMTLYSLLKHLKLCHPRFNFSYVPVGTPGNGINGGQNCNVRIDVCLNESYDGTYYGCPQTQGPGGGVMAGCSGGSGRSGGGPVRRTPLSHLIVCHPKRSQPNSLTEFLDMEDNDTRPYITGHNRLYHHTTTCLPIYPKEMDIDSEDETDPRWLQKKTMMMIDEFTDVNEGEKELMKMWNLHIMRHGFVGDCQVALSCTMFIEEKGRQLLEKNLYRNFVLHMCSLFDFGLVSPVTLFTTMQKVQEIIQSNENINKLLQESWQCQREHWNSVDQKPWHDDLCSSGMSPSGANPSDSGQRRSKPTPASDKKPNKKGLPTPTSDKVGRRSSSSGTTTTTTPDARRRLSLPAPNKPELRRKVLKEATTSSSPLRRRSLNGPTVNEPSLKKKTDNS</sequence>
<evidence type="ECO:0000313" key="11">
    <source>
        <dbReference type="EMBL" id="JAW08486.1"/>
    </source>
</evidence>
<dbReference type="GO" id="GO:0031490">
    <property type="term" value="F:chromatin DNA binding"/>
    <property type="evidence" value="ECO:0007669"/>
    <property type="project" value="TreeGrafter"/>
</dbReference>
<dbReference type="EMBL" id="GFTR01007940">
    <property type="protein sequence ID" value="JAW08486.1"/>
    <property type="molecule type" value="Transcribed_RNA"/>
</dbReference>
<evidence type="ECO:0000256" key="1">
    <source>
        <dbReference type="ARBA" id="ARBA00007416"/>
    </source>
</evidence>
<proteinExistence type="inferred from homology"/>
<feature type="compositionally biased region" description="Polar residues" evidence="8">
    <location>
        <begin position="650"/>
        <end position="662"/>
    </location>
</feature>
<feature type="region of interest" description="Disordered" evidence="8">
    <location>
        <begin position="1"/>
        <end position="24"/>
    </location>
</feature>
<organism evidence="11">
    <name type="scientific">Panstrongylus lignarius</name>
    <dbReference type="NCBI Taxonomy" id="156445"/>
    <lineage>
        <taxon>Eukaryota</taxon>
        <taxon>Metazoa</taxon>
        <taxon>Ecdysozoa</taxon>
        <taxon>Arthropoda</taxon>
        <taxon>Hexapoda</taxon>
        <taxon>Insecta</taxon>
        <taxon>Pterygota</taxon>
        <taxon>Neoptera</taxon>
        <taxon>Paraneoptera</taxon>
        <taxon>Hemiptera</taxon>
        <taxon>Heteroptera</taxon>
        <taxon>Panheteroptera</taxon>
        <taxon>Cimicomorpha</taxon>
        <taxon>Reduviidae</taxon>
        <taxon>Triatominae</taxon>
        <taxon>Panstrongylus</taxon>
    </lineage>
</organism>
<evidence type="ECO:0000256" key="8">
    <source>
        <dbReference type="SAM" id="MobiDB-lite"/>
    </source>
</evidence>